<gene>
    <name evidence="3" type="ORF">LCR_14270</name>
</gene>
<protein>
    <recommendedName>
        <fullName evidence="2">Type 4 fimbrial biogenesis protein PilX N-terminal domain-containing protein</fullName>
    </recommendedName>
</protein>
<dbReference type="RefSeq" id="WP_061476233.1">
    <property type="nucleotide sequence ID" value="NZ_JAAKHR010000027.1"/>
</dbReference>
<evidence type="ECO:0000313" key="4">
    <source>
        <dbReference type="Proteomes" id="UP000078435"/>
    </source>
</evidence>
<keyword evidence="1" id="KW-1133">Transmembrane helix</keyword>
<reference evidence="3 4" key="1">
    <citation type="submission" date="2016-02" db="EMBL/GenBank/DDBJ databases">
        <title>Draft genome sequence of Aeromonas trota strain 1999lcr isolated from cerebrospinal fluid (CSF).</title>
        <authorList>
            <person name="Dallagassa C.B."/>
            <person name="Prediger K.C."/>
            <person name="Weiss V.A."/>
            <person name="Assis F.E."/>
            <person name="Baura V."/>
            <person name="Cruz L.M."/>
            <person name="Souza E.M."/>
            <person name="Pedrosa F.O."/>
            <person name="Fadel-Picheth C.M."/>
        </authorList>
    </citation>
    <scope>NUCLEOTIDE SEQUENCE [LARGE SCALE GENOMIC DNA]</scope>
    <source>
        <strain evidence="3 4">1999lcr</strain>
    </source>
</reference>
<comment type="caution">
    <text evidence="3">The sequence shown here is derived from an EMBL/GenBank/DDBJ whole genome shotgun (WGS) entry which is preliminary data.</text>
</comment>
<evidence type="ECO:0000259" key="2">
    <source>
        <dbReference type="Pfam" id="PF14341"/>
    </source>
</evidence>
<evidence type="ECO:0000313" key="3">
    <source>
        <dbReference type="EMBL" id="KXU80256.1"/>
    </source>
</evidence>
<keyword evidence="1" id="KW-0812">Transmembrane</keyword>
<dbReference type="AlphaFoldDB" id="A0A175VHQ1"/>
<sequence>MKRHLGFTTFTITLLLIVILLGISLLVGKLMVADRRVSLNEVQYRQALALAELGLSDGVGRLAQDATWRTPSSGVSVTVSAGNYTLFALDEPAVIVGGASVTPVKIRTQATLVDATANAEVEVKAIKISVLAGTPAAPLTVAGGMAVSGNFTVVANPNGGGPGVPLSIWTNGNVDLTNGSGQTCHQGDYSGGCSANISQKGDKQSDIKDNDTDFPTDLVWYLFNENDDAAGWANLESRAVQLLTNCDSLSTASRGLIIVDGDCKPGGSIGSIAAPVVLIIRNGNLMVNGNATLYGLVFAYSATPATATTDVSLKGGAIVNGAVVANYQLGKTANGTFDAKYDQAVLSNIENGAAFQSINLVPGSWRDW</sequence>
<proteinExistence type="predicted"/>
<dbReference type="STRING" id="29489.VL01_01715"/>
<dbReference type="Pfam" id="PF14341">
    <property type="entry name" value="PilX_N"/>
    <property type="match status" value="1"/>
</dbReference>
<feature type="domain" description="Type 4 fimbrial biogenesis protein PilX N-terminal" evidence="2">
    <location>
        <begin position="6"/>
        <end position="55"/>
    </location>
</feature>
<dbReference type="EMBL" id="JMGO02000004">
    <property type="protein sequence ID" value="KXU80256.1"/>
    <property type="molecule type" value="Genomic_DNA"/>
</dbReference>
<accession>A0A175VHQ1</accession>
<dbReference type="OrthoDB" id="6017064at2"/>
<dbReference type="InterPro" id="IPR025746">
    <property type="entry name" value="PilX_N_dom"/>
</dbReference>
<keyword evidence="1" id="KW-0472">Membrane</keyword>
<name>A0A175VHQ1_AEREN</name>
<organism evidence="3 4">
    <name type="scientific">Aeromonas enteropelogenes</name>
    <name type="common">Aeromonas trota</name>
    <dbReference type="NCBI Taxonomy" id="29489"/>
    <lineage>
        <taxon>Bacteria</taxon>
        <taxon>Pseudomonadati</taxon>
        <taxon>Pseudomonadota</taxon>
        <taxon>Gammaproteobacteria</taxon>
        <taxon>Aeromonadales</taxon>
        <taxon>Aeromonadaceae</taxon>
        <taxon>Aeromonas</taxon>
    </lineage>
</organism>
<dbReference type="Proteomes" id="UP000078435">
    <property type="component" value="Unassembled WGS sequence"/>
</dbReference>
<feature type="transmembrane region" description="Helical" evidence="1">
    <location>
        <begin position="6"/>
        <end position="27"/>
    </location>
</feature>
<evidence type="ECO:0000256" key="1">
    <source>
        <dbReference type="SAM" id="Phobius"/>
    </source>
</evidence>